<dbReference type="EMBL" id="JBHMCA010000084">
    <property type="protein sequence ID" value="MFB9450735.1"/>
    <property type="molecule type" value="Genomic_DNA"/>
</dbReference>
<organism evidence="1 2">
    <name type="scientific">Dactylosporangium vinaceum</name>
    <dbReference type="NCBI Taxonomy" id="53362"/>
    <lineage>
        <taxon>Bacteria</taxon>
        <taxon>Bacillati</taxon>
        <taxon>Actinomycetota</taxon>
        <taxon>Actinomycetes</taxon>
        <taxon>Micromonosporales</taxon>
        <taxon>Micromonosporaceae</taxon>
        <taxon>Dactylosporangium</taxon>
    </lineage>
</organism>
<keyword evidence="2" id="KW-1185">Reference proteome</keyword>
<dbReference type="Pfam" id="PF19744">
    <property type="entry name" value="DUF6232"/>
    <property type="match status" value="1"/>
</dbReference>
<gene>
    <name evidence="1" type="ORF">ACFFTR_47325</name>
</gene>
<comment type="caution">
    <text evidence="1">The sequence shown here is derived from an EMBL/GenBank/DDBJ whole genome shotgun (WGS) entry which is preliminary data.</text>
</comment>
<evidence type="ECO:0000313" key="1">
    <source>
        <dbReference type="EMBL" id="MFB9450735.1"/>
    </source>
</evidence>
<accession>A0ABV5MPF8</accession>
<name>A0ABV5MPF8_9ACTN</name>
<dbReference type="RefSeq" id="WP_223100430.1">
    <property type="nucleotide sequence ID" value="NZ_CP061913.1"/>
</dbReference>
<reference evidence="1 2" key="1">
    <citation type="submission" date="2024-09" db="EMBL/GenBank/DDBJ databases">
        <authorList>
            <person name="Sun Q."/>
            <person name="Mori K."/>
        </authorList>
    </citation>
    <scope>NUCLEOTIDE SEQUENCE [LARGE SCALE GENOMIC DNA]</scope>
    <source>
        <strain evidence="1 2">JCM 3307</strain>
    </source>
</reference>
<dbReference type="Proteomes" id="UP001589608">
    <property type="component" value="Unassembled WGS sequence"/>
</dbReference>
<protein>
    <submittedName>
        <fullName evidence="1">DUF6232 family protein</fullName>
    </submittedName>
</protein>
<proteinExistence type="predicted"/>
<sequence length="144" mass="15758">MPTFYRGPGVRITDERFWVLGPDPRSYAIADLQHIGIVHTENGRAMAVLRTSCAGTAAAVAAITFAETDLSQPVGWVCVLLAVGIGVLQINATVEAPARRSELWAFDSSHEQDVCLYTTRDLREFGRVRRALVRAKEWNTAGAS</sequence>
<dbReference type="InterPro" id="IPR045629">
    <property type="entry name" value="DUF6232"/>
</dbReference>
<evidence type="ECO:0000313" key="2">
    <source>
        <dbReference type="Proteomes" id="UP001589608"/>
    </source>
</evidence>